<reference evidence="2 3" key="1">
    <citation type="submission" date="2020-08" db="EMBL/GenBank/DDBJ databases">
        <title>Genomic Encyclopedia of Type Strains, Phase IV (KMG-IV): sequencing the most valuable type-strain genomes for metagenomic binning, comparative biology and taxonomic classification.</title>
        <authorList>
            <person name="Goeker M."/>
        </authorList>
    </citation>
    <scope>NUCLEOTIDE SEQUENCE [LARGE SCALE GENOMIC DNA]</scope>
    <source>
        <strain evidence="2 3">DSM 23958</strain>
    </source>
</reference>
<feature type="domain" description="Gcp-like" evidence="1">
    <location>
        <begin position="48"/>
        <end position="143"/>
    </location>
</feature>
<keyword evidence="3" id="KW-1185">Reference proteome</keyword>
<gene>
    <name evidence="2" type="ORF">HNQ51_000387</name>
</gene>
<evidence type="ECO:0000313" key="2">
    <source>
        <dbReference type="EMBL" id="MBB5203094.1"/>
    </source>
</evidence>
<sequence>MSLPDSAPQNKPGALLALDGATDRLSLALLQADGRQILRDLPGGAQASATLVPALMALLAEGGLAGGQLDGLAFGQGPGAFTGLRAVCAVVQGLGLGWDLPVLALDSLALVAEAARQQDAAWTEGWVVMDARMQELYAAPYRWHSDRGWQALAAPALWTPDALKAHWATLGLEPACVGSGLPLLGLGAAPESSREPSRALGLAGLARQAWARASLEGHWLDAGQALPVYVRDKVALTTAEREAAAS</sequence>
<dbReference type="InterPro" id="IPR000905">
    <property type="entry name" value="Gcp-like_dom"/>
</dbReference>
<protein>
    <submittedName>
        <fullName evidence="2">tRNA threonylcarbamoyladenosine biosynthesis protein TsaB</fullName>
    </submittedName>
</protein>
<organism evidence="2 3">
    <name type="scientific">Inhella inkyongensis</name>
    <dbReference type="NCBI Taxonomy" id="392593"/>
    <lineage>
        <taxon>Bacteria</taxon>
        <taxon>Pseudomonadati</taxon>
        <taxon>Pseudomonadota</taxon>
        <taxon>Betaproteobacteria</taxon>
        <taxon>Burkholderiales</taxon>
        <taxon>Sphaerotilaceae</taxon>
        <taxon>Inhella</taxon>
    </lineage>
</organism>
<dbReference type="Pfam" id="PF00814">
    <property type="entry name" value="TsaD"/>
    <property type="match status" value="1"/>
</dbReference>
<dbReference type="InterPro" id="IPR022496">
    <property type="entry name" value="T6A_TsaB"/>
</dbReference>
<dbReference type="SUPFAM" id="SSF53067">
    <property type="entry name" value="Actin-like ATPase domain"/>
    <property type="match status" value="2"/>
</dbReference>
<proteinExistence type="predicted"/>
<name>A0A840S2M7_9BURK</name>
<accession>A0A840S2M7</accession>
<dbReference type="NCBIfam" id="TIGR03725">
    <property type="entry name" value="T6A_YeaZ"/>
    <property type="match status" value="1"/>
</dbReference>
<dbReference type="EMBL" id="JACHHO010000001">
    <property type="protein sequence ID" value="MBB5203094.1"/>
    <property type="molecule type" value="Genomic_DNA"/>
</dbReference>
<dbReference type="Proteomes" id="UP000554837">
    <property type="component" value="Unassembled WGS sequence"/>
</dbReference>
<dbReference type="Gene3D" id="3.30.420.40">
    <property type="match status" value="2"/>
</dbReference>
<dbReference type="InterPro" id="IPR043129">
    <property type="entry name" value="ATPase_NBD"/>
</dbReference>
<dbReference type="OrthoDB" id="9809995at2"/>
<dbReference type="RefSeq" id="WP_138857825.1">
    <property type="nucleotide sequence ID" value="NZ_CP040709.1"/>
</dbReference>
<dbReference type="AlphaFoldDB" id="A0A840S2M7"/>
<evidence type="ECO:0000313" key="3">
    <source>
        <dbReference type="Proteomes" id="UP000554837"/>
    </source>
</evidence>
<evidence type="ECO:0000259" key="1">
    <source>
        <dbReference type="Pfam" id="PF00814"/>
    </source>
</evidence>
<comment type="caution">
    <text evidence="2">The sequence shown here is derived from an EMBL/GenBank/DDBJ whole genome shotgun (WGS) entry which is preliminary data.</text>
</comment>
<dbReference type="GO" id="GO:0002949">
    <property type="term" value="P:tRNA threonylcarbamoyladenosine modification"/>
    <property type="evidence" value="ECO:0007669"/>
    <property type="project" value="InterPro"/>
</dbReference>